<keyword evidence="10" id="KW-1015">Disulfide bond</keyword>
<gene>
    <name evidence="14" type="ORF">HERILL_LOCUS3854</name>
</gene>
<comment type="similarity">
    <text evidence="2 11">Belongs to the peptidase M14 family.</text>
</comment>
<dbReference type="Pfam" id="PF02244">
    <property type="entry name" value="Propep_M14"/>
    <property type="match status" value="1"/>
</dbReference>
<evidence type="ECO:0000256" key="2">
    <source>
        <dbReference type="ARBA" id="ARBA00005988"/>
    </source>
</evidence>
<evidence type="ECO:0000256" key="9">
    <source>
        <dbReference type="ARBA" id="ARBA00023049"/>
    </source>
</evidence>
<feature type="chain" id="PRO_5030923571" description="Peptidase M14 domain-containing protein" evidence="12">
    <location>
        <begin position="20"/>
        <end position="413"/>
    </location>
</feature>
<keyword evidence="9" id="KW-0482">Metalloprotease</keyword>
<keyword evidence="4" id="KW-0645">Protease</keyword>
<dbReference type="InterPro" id="IPR003146">
    <property type="entry name" value="M14A_act_pep"/>
</dbReference>
<evidence type="ECO:0000256" key="8">
    <source>
        <dbReference type="ARBA" id="ARBA00022833"/>
    </source>
</evidence>
<feature type="active site" description="Proton donor/acceptor" evidence="11">
    <location>
        <position position="376"/>
    </location>
</feature>
<dbReference type="Pfam" id="PF00246">
    <property type="entry name" value="Peptidase_M14"/>
    <property type="match status" value="1"/>
</dbReference>
<dbReference type="OrthoDB" id="3626597at2759"/>
<evidence type="ECO:0000259" key="13">
    <source>
        <dbReference type="PROSITE" id="PS52035"/>
    </source>
</evidence>
<dbReference type="InterPro" id="IPR057246">
    <property type="entry name" value="CARBOXYPEPT_ZN_1"/>
</dbReference>
<evidence type="ECO:0000256" key="5">
    <source>
        <dbReference type="ARBA" id="ARBA00022723"/>
    </source>
</evidence>
<dbReference type="PRINTS" id="PR00765">
    <property type="entry name" value="CRBOXYPTASEA"/>
</dbReference>
<evidence type="ECO:0000256" key="3">
    <source>
        <dbReference type="ARBA" id="ARBA00022645"/>
    </source>
</evidence>
<dbReference type="PROSITE" id="PS00132">
    <property type="entry name" value="CARBOXYPEPT_ZN_1"/>
    <property type="match status" value="1"/>
</dbReference>
<dbReference type="SUPFAM" id="SSF53187">
    <property type="entry name" value="Zn-dependent exopeptidases"/>
    <property type="match status" value="1"/>
</dbReference>
<evidence type="ECO:0000313" key="15">
    <source>
        <dbReference type="Proteomes" id="UP000594454"/>
    </source>
</evidence>
<name>A0A7R8UH02_HERIL</name>
<comment type="cofactor">
    <cofactor evidence="1">
        <name>Zn(2+)</name>
        <dbReference type="ChEBI" id="CHEBI:29105"/>
    </cofactor>
</comment>
<feature type="domain" description="Peptidase M14" evidence="13">
    <location>
        <begin position="118"/>
        <end position="409"/>
    </location>
</feature>
<dbReference type="PROSITE" id="PS52035">
    <property type="entry name" value="PEPTIDASE_M14"/>
    <property type="match status" value="1"/>
</dbReference>
<sequence>MLLLKVYLLFGVYTFVTSAKYDGYKVYEVNLQNQPQADFLYQLSHQNGIDGLHIPRTINNSAHIMVSPRRQCEFEKTLARYSLNYDVIISDIEKFWGEQGRTVVGPRKSNENGIRFTRYYRHSEINEYLELLARKYPNTVSVYTVGKSYEGRAIKVIRINNGQHLPNKKVIFIDAGIHAREWIAPATALYIIYQLVENMEANRQLLDKYDWIILPLVNPDGYEYSHTNDRMWRKTRSKNFICYGTDANRNFGYHWGEVGASYNPCSDIYRGSKAFSEPETKTVRDILLSLKGTGVFYLSLHSYGNYILYPWGWTRKLPENHEILHEIAAAGADAIRNATGSRYTCGSSTRVLYSAAGGSDDYAYGTAGFPVTFTMELPPGGSGFDPPPSKIQSFTQEAWIGIKAMAKKVAEKY</sequence>
<dbReference type="EMBL" id="LR899010">
    <property type="protein sequence ID" value="CAD7080713.1"/>
    <property type="molecule type" value="Genomic_DNA"/>
</dbReference>
<dbReference type="PANTHER" id="PTHR11705:SF140">
    <property type="entry name" value="FI02848P-RELATED"/>
    <property type="match status" value="1"/>
</dbReference>
<dbReference type="GO" id="GO:0005615">
    <property type="term" value="C:extracellular space"/>
    <property type="evidence" value="ECO:0007669"/>
    <property type="project" value="TreeGrafter"/>
</dbReference>
<dbReference type="Proteomes" id="UP000594454">
    <property type="component" value="Chromosome 2"/>
</dbReference>
<evidence type="ECO:0000313" key="14">
    <source>
        <dbReference type="EMBL" id="CAD7080713.1"/>
    </source>
</evidence>
<feature type="signal peptide" evidence="12">
    <location>
        <begin position="1"/>
        <end position="19"/>
    </location>
</feature>
<keyword evidence="3" id="KW-0121">Carboxypeptidase</keyword>
<dbReference type="GO" id="GO:0006508">
    <property type="term" value="P:proteolysis"/>
    <property type="evidence" value="ECO:0007669"/>
    <property type="project" value="UniProtKB-KW"/>
</dbReference>
<evidence type="ECO:0000256" key="7">
    <source>
        <dbReference type="ARBA" id="ARBA00022801"/>
    </source>
</evidence>
<organism evidence="14 15">
    <name type="scientific">Hermetia illucens</name>
    <name type="common">Black soldier fly</name>
    <dbReference type="NCBI Taxonomy" id="343691"/>
    <lineage>
        <taxon>Eukaryota</taxon>
        <taxon>Metazoa</taxon>
        <taxon>Ecdysozoa</taxon>
        <taxon>Arthropoda</taxon>
        <taxon>Hexapoda</taxon>
        <taxon>Insecta</taxon>
        <taxon>Pterygota</taxon>
        <taxon>Neoptera</taxon>
        <taxon>Endopterygota</taxon>
        <taxon>Diptera</taxon>
        <taxon>Brachycera</taxon>
        <taxon>Stratiomyomorpha</taxon>
        <taxon>Stratiomyidae</taxon>
        <taxon>Hermetiinae</taxon>
        <taxon>Hermetia</taxon>
    </lineage>
</organism>
<dbReference type="InParanoid" id="A0A7R8UH02"/>
<dbReference type="InterPro" id="IPR036990">
    <property type="entry name" value="M14A-like_propep"/>
</dbReference>
<dbReference type="Gene3D" id="3.30.70.340">
    <property type="entry name" value="Metallocarboxypeptidase-like"/>
    <property type="match status" value="1"/>
</dbReference>
<keyword evidence="6 12" id="KW-0732">Signal</keyword>
<dbReference type="OMA" id="WPHIDVL"/>
<evidence type="ECO:0000256" key="4">
    <source>
        <dbReference type="ARBA" id="ARBA00022670"/>
    </source>
</evidence>
<keyword evidence="15" id="KW-1185">Reference proteome</keyword>
<dbReference type="SUPFAM" id="SSF54897">
    <property type="entry name" value="Protease propeptides/inhibitors"/>
    <property type="match status" value="1"/>
</dbReference>
<dbReference type="Gene3D" id="3.40.630.10">
    <property type="entry name" value="Zn peptidases"/>
    <property type="match status" value="1"/>
</dbReference>
<dbReference type="FunCoup" id="A0A7R8UH02">
    <property type="interactions" value="72"/>
</dbReference>
<dbReference type="FunFam" id="3.40.630.10:FF:000001">
    <property type="entry name" value="Carboxypeptidase B"/>
    <property type="match status" value="1"/>
</dbReference>
<dbReference type="GO" id="GO:0008270">
    <property type="term" value="F:zinc ion binding"/>
    <property type="evidence" value="ECO:0007669"/>
    <property type="project" value="InterPro"/>
</dbReference>
<proteinExistence type="inferred from homology"/>
<evidence type="ECO:0000256" key="10">
    <source>
        <dbReference type="ARBA" id="ARBA00023157"/>
    </source>
</evidence>
<reference evidence="14 15" key="1">
    <citation type="submission" date="2020-11" db="EMBL/GenBank/DDBJ databases">
        <authorList>
            <person name="Wallbank WR R."/>
            <person name="Pardo Diaz C."/>
            <person name="Kozak K."/>
            <person name="Martin S."/>
            <person name="Jiggins C."/>
            <person name="Moest M."/>
            <person name="Warren A I."/>
            <person name="Generalovic N T."/>
            <person name="Byers J.R.P. K."/>
            <person name="Montejo-Kovacevich G."/>
            <person name="Yen C E."/>
        </authorList>
    </citation>
    <scope>NUCLEOTIDE SEQUENCE [LARGE SCALE GENOMIC DNA]</scope>
</reference>
<keyword evidence="5" id="KW-0479">Metal-binding</keyword>
<evidence type="ECO:0000256" key="6">
    <source>
        <dbReference type="ARBA" id="ARBA00022729"/>
    </source>
</evidence>
<protein>
    <recommendedName>
        <fullName evidence="13">Peptidase M14 domain-containing protein</fullName>
    </recommendedName>
</protein>
<accession>A0A7R8UH02</accession>
<dbReference type="GO" id="GO:0004181">
    <property type="term" value="F:metallocarboxypeptidase activity"/>
    <property type="evidence" value="ECO:0007669"/>
    <property type="project" value="InterPro"/>
</dbReference>
<dbReference type="SMART" id="SM00631">
    <property type="entry name" value="Zn_pept"/>
    <property type="match status" value="1"/>
</dbReference>
<dbReference type="InterPro" id="IPR000834">
    <property type="entry name" value="Peptidase_M14"/>
</dbReference>
<evidence type="ECO:0000256" key="12">
    <source>
        <dbReference type="SAM" id="SignalP"/>
    </source>
</evidence>
<evidence type="ECO:0000256" key="1">
    <source>
        <dbReference type="ARBA" id="ARBA00001947"/>
    </source>
</evidence>
<keyword evidence="7" id="KW-0378">Hydrolase</keyword>
<keyword evidence="8" id="KW-0862">Zinc</keyword>
<dbReference type="PANTHER" id="PTHR11705">
    <property type="entry name" value="PROTEASE FAMILY M14 CARBOXYPEPTIDASE A,B"/>
    <property type="match status" value="1"/>
</dbReference>
<dbReference type="CDD" id="cd03860">
    <property type="entry name" value="M14_CP_A-B_like"/>
    <property type="match status" value="1"/>
</dbReference>
<evidence type="ECO:0000256" key="11">
    <source>
        <dbReference type="PROSITE-ProRule" id="PRU01379"/>
    </source>
</evidence>
<dbReference type="AlphaFoldDB" id="A0A7R8UH02"/>